<keyword evidence="6" id="KW-0413">Isomerase</keyword>
<proteinExistence type="inferred from homology"/>
<reference evidence="11 12" key="1">
    <citation type="submission" date="2017-09" db="EMBL/GenBank/DDBJ databases">
        <title>Depth-based differentiation of microbial function through sediment-hosted aquifers and enrichment of novel symbionts in the deep terrestrial subsurface.</title>
        <authorList>
            <person name="Probst A.J."/>
            <person name="Ladd B."/>
            <person name="Jarett J.K."/>
            <person name="Geller-Mcgrath D.E."/>
            <person name="Sieber C.M."/>
            <person name="Emerson J.B."/>
            <person name="Anantharaman K."/>
            <person name="Thomas B.C."/>
            <person name="Malmstrom R."/>
            <person name="Stieglmeier M."/>
            <person name="Klingl A."/>
            <person name="Woyke T."/>
            <person name="Ryan C.M."/>
            <person name="Banfield J.F."/>
        </authorList>
    </citation>
    <scope>NUCLEOTIDE SEQUENCE [LARGE SCALE GENOMIC DNA]</scope>
    <source>
        <strain evidence="11">CG15_BIG_FIL_POST_REV_8_21_14_020_45_12</strain>
    </source>
</reference>
<dbReference type="Gene3D" id="3.40.120.10">
    <property type="entry name" value="Alpha-D-Glucose-1,6-Bisphosphate, subunit A, domain 3"/>
    <property type="match status" value="3"/>
</dbReference>
<evidence type="ECO:0000259" key="9">
    <source>
        <dbReference type="Pfam" id="PF02879"/>
    </source>
</evidence>
<dbReference type="PANTHER" id="PTHR43771:SF1">
    <property type="entry name" value="PHOSPHOMANNOMUTASE"/>
    <property type="match status" value="1"/>
</dbReference>
<comment type="similarity">
    <text evidence="2">Belongs to the phosphohexose mutase family.</text>
</comment>
<dbReference type="AlphaFoldDB" id="A0A2M7H4Z6"/>
<dbReference type="EMBL" id="PFGC01000012">
    <property type="protein sequence ID" value="PIW37299.1"/>
    <property type="molecule type" value="Genomic_DNA"/>
</dbReference>
<dbReference type="CDD" id="cd03089">
    <property type="entry name" value="PMM_PGM"/>
    <property type="match status" value="1"/>
</dbReference>
<dbReference type="Pfam" id="PF00408">
    <property type="entry name" value="PGM_PMM_IV"/>
    <property type="match status" value="1"/>
</dbReference>
<evidence type="ECO:0000313" key="11">
    <source>
        <dbReference type="EMBL" id="PIW37299.1"/>
    </source>
</evidence>
<dbReference type="InterPro" id="IPR005844">
    <property type="entry name" value="A-D-PHexomutase_a/b/a-I"/>
</dbReference>
<dbReference type="InterPro" id="IPR005845">
    <property type="entry name" value="A-D-PHexomutase_a/b/a-II"/>
</dbReference>
<dbReference type="Proteomes" id="UP000230292">
    <property type="component" value="Unassembled WGS sequence"/>
</dbReference>
<feature type="domain" description="Alpha-D-phosphohexomutase C-terminal" evidence="7">
    <location>
        <begin position="369"/>
        <end position="437"/>
    </location>
</feature>
<dbReference type="InterPro" id="IPR016055">
    <property type="entry name" value="A-D-PHexomutase_a/b/a-I/II/III"/>
</dbReference>
<evidence type="ECO:0000259" key="10">
    <source>
        <dbReference type="Pfam" id="PF02880"/>
    </source>
</evidence>
<comment type="caution">
    <text evidence="11">The sequence shown here is derived from an EMBL/GenBank/DDBJ whole genome shotgun (WGS) entry which is preliminary data.</text>
</comment>
<organism evidence="11 12">
    <name type="scientific">Candidatus Kerfeldbacteria bacterium CG15_BIG_FIL_POST_REV_8_21_14_020_45_12</name>
    <dbReference type="NCBI Taxonomy" id="2014247"/>
    <lineage>
        <taxon>Bacteria</taxon>
        <taxon>Candidatus Kerfeldiibacteriota</taxon>
    </lineage>
</organism>
<gene>
    <name evidence="11" type="primary">manB</name>
    <name evidence="11" type="ORF">COW24_00905</name>
</gene>
<dbReference type="GO" id="GO:0016868">
    <property type="term" value="F:intramolecular phosphotransferase activity"/>
    <property type="evidence" value="ECO:0007669"/>
    <property type="project" value="InterPro"/>
</dbReference>
<dbReference type="Pfam" id="PF02878">
    <property type="entry name" value="PGM_PMM_I"/>
    <property type="match status" value="1"/>
</dbReference>
<evidence type="ECO:0000313" key="12">
    <source>
        <dbReference type="Proteomes" id="UP000230292"/>
    </source>
</evidence>
<dbReference type="SUPFAM" id="SSF55957">
    <property type="entry name" value="Phosphoglucomutase, C-terminal domain"/>
    <property type="match status" value="1"/>
</dbReference>
<dbReference type="InterPro" id="IPR005846">
    <property type="entry name" value="A-D-PHexomutase_a/b/a-III"/>
</dbReference>
<evidence type="ECO:0000259" key="8">
    <source>
        <dbReference type="Pfam" id="PF02878"/>
    </source>
</evidence>
<evidence type="ECO:0000256" key="3">
    <source>
        <dbReference type="ARBA" id="ARBA00022553"/>
    </source>
</evidence>
<dbReference type="InterPro" id="IPR036900">
    <property type="entry name" value="A-D-PHexomutase_C_sf"/>
</dbReference>
<comment type="cofactor">
    <cofactor evidence="1">
        <name>Mg(2+)</name>
        <dbReference type="ChEBI" id="CHEBI:18420"/>
    </cofactor>
</comment>
<feature type="domain" description="Alpha-D-phosphohexomutase alpha/beta/alpha" evidence="9">
    <location>
        <begin position="150"/>
        <end position="250"/>
    </location>
</feature>
<dbReference type="GO" id="GO:0046872">
    <property type="term" value="F:metal ion binding"/>
    <property type="evidence" value="ECO:0007669"/>
    <property type="project" value="UniProtKB-KW"/>
</dbReference>
<feature type="domain" description="Alpha-D-phosphohexomutase alpha/beta/alpha" evidence="10">
    <location>
        <begin position="258"/>
        <end position="364"/>
    </location>
</feature>
<dbReference type="InterPro" id="IPR005843">
    <property type="entry name" value="A-D-PHexomutase_C"/>
</dbReference>
<accession>A0A2M7H4Z6</accession>
<evidence type="ECO:0000256" key="2">
    <source>
        <dbReference type="ARBA" id="ARBA00010231"/>
    </source>
</evidence>
<dbReference type="PRINTS" id="PR00509">
    <property type="entry name" value="PGMPMM"/>
</dbReference>
<keyword evidence="3" id="KW-0597">Phosphoprotein</keyword>
<evidence type="ECO:0000256" key="1">
    <source>
        <dbReference type="ARBA" id="ARBA00001946"/>
    </source>
</evidence>
<keyword evidence="5" id="KW-0460">Magnesium</keyword>
<dbReference type="GO" id="GO:0005975">
    <property type="term" value="P:carbohydrate metabolic process"/>
    <property type="evidence" value="ECO:0007669"/>
    <property type="project" value="InterPro"/>
</dbReference>
<dbReference type="Pfam" id="PF02879">
    <property type="entry name" value="PGM_PMM_II"/>
    <property type="match status" value="1"/>
</dbReference>
<sequence length="445" mass="49072">MNFDDIFKAYDIRGRIPEELNDEVATKLGKAYATYVKADTVMIGHDMRVTSPQLANAFAAGVQSTGKNVSFLGLIPTDVSYFAAGKFELPCVMFTASHNPANWNGLKFTDAGAVPIGKESGLQEIKRILEEESWTTSDQPGTREEMDVVDQYVEHALSMIHIDKIKPFKVAVDAGNGMAGLIVPKVFQHLPCELVPLYFDLDGTMPNHEPNPIKPENVAELVELVKHEGCDIGLAFDGDADRVFFIDERGSRVPSSLITAMVAKNLLAKKPGSTIIYNAVSSHSVPETIEENGGKAVMERVGHSYIKKTMKETGAIFAGEHSGHYYFLENYRADSGLIAALFVLEMLSDMDVEFSAALSDFEKYFAIEETNSEVADKDAAIARLKKAYSTAEILEFDGTTFTFSDYWFNVRPSNTEPVLRLNLEADTPQLRDAKAAEVLNIIRQG</sequence>
<evidence type="ECO:0000256" key="6">
    <source>
        <dbReference type="ARBA" id="ARBA00023235"/>
    </source>
</evidence>
<dbReference type="Gene3D" id="3.30.310.50">
    <property type="entry name" value="Alpha-D-phosphohexomutase, C-terminal domain"/>
    <property type="match status" value="1"/>
</dbReference>
<dbReference type="InterPro" id="IPR005841">
    <property type="entry name" value="Alpha-D-phosphohexomutase_SF"/>
</dbReference>
<dbReference type="SUPFAM" id="SSF53738">
    <property type="entry name" value="Phosphoglucomutase, first 3 domains"/>
    <property type="match status" value="3"/>
</dbReference>
<evidence type="ECO:0000259" key="7">
    <source>
        <dbReference type="Pfam" id="PF00408"/>
    </source>
</evidence>
<keyword evidence="4" id="KW-0479">Metal-binding</keyword>
<dbReference type="Pfam" id="PF02880">
    <property type="entry name" value="PGM_PMM_III"/>
    <property type="match status" value="1"/>
</dbReference>
<evidence type="ECO:0000256" key="4">
    <source>
        <dbReference type="ARBA" id="ARBA00022723"/>
    </source>
</evidence>
<dbReference type="PANTHER" id="PTHR43771">
    <property type="entry name" value="PHOSPHOMANNOMUTASE"/>
    <property type="match status" value="1"/>
</dbReference>
<evidence type="ECO:0000256" key="5">
    <source>
        <dbReference type="ARBA" id="ARBA00022842"/>
    </source>
</evidence>
<protein>
    <submittedName>
        <fullName evidence="11">Phosphomannomutase/phosphoglucomutase</fullName>
    </submittedName>
</protein>
<feature type="domain" description="Alpha-D-phosphohexomutase alpha/beta/alpha" evidence="8">
    <location>
        <begin position="6"/>
        <end position="133"/>
    </location>
</feature>
<name>A0A2M7H4Z6_9BACT</name>